<evidence type="ECO:0000256" key="6">
    <source>
        <dbReference type="ARBA" id="ARBA00023229"/>
    </source>
</evidence>
<dbReference type="GO" id="GO:0019288">
    <property type="term" value="P:isopentenyl diphosphate biosynthetic process, methylerythritol 4-phosphate pathway"/>
    <property type="evidence" value="ECO:0007669"/>
    <property type="project" value="UniProtKB-UniRule"/>
</dbReference>
<comment type="cofactor">
    <cofactor evidence="8">
        <name>a divalent metal cation</name>
        <dbReference type="ChEBI" id="CHEBI:60240"/>
    </cofactor>
    <text evidence="8">Binds 1 divalent metal cation per subunit.</text>
</comment>
<comment type="caution">
    <text evidence="8">Lacks conserved residue(s) required for the propagation of feature annotation.</text>
</comment>
<evidence type="ECO:0000256" key="2">
    <source>
        <dbReference type="ARBA" id="ARBA00004709"/>
    </source>
</evidence>
<keyword evidence="6 8" id="KW-0414">Isoprene biosynthesis</keyword>
<keyword evidence="11" id="KW-0548">Nucleotidyltransferase</keyword>
<feature type="site" description="Transition state stabilizer" evidence="8">
    <location>
        <position position="141"/>
    </location>
</feature>
<gene>
    <name evidence="8" type="primary">ispF</name>
    <name evidence="11" type="ORF">PTE30175_05317</name>
</gene>
<dbReference type="Proteomes" id="UP000414233">
    <property type="component" value="Unassembled WGS sequence"/>
</dbReference>
<evidence type="ECO:0000259" key="10">
    <source>
        <dbReference type="Pfam" id="PF02542"/>
    </source>
</evidence>
<dbReference type="PANTHER" id="PTHR43181">
    <property type="entry name" value="2-C-METHYL-D-ERYTHRITOL 2,4-CYCLODIPHOSPHATE SYNTHASE, CHLOROPLASTIC"/>
    <property type="match status" value="1"/>
</dbReference>
<keyword evidence="12" id="KW-1185">Reference proteome</keyword>
<evidence type="ECO:0000256" key="8">
    <source>
        <dbReference type="HAMAP-Rule" id="MF_00107"/>
    </source>
</evidence>
<evidence type="ECO:0000313" key="11">
    <source>
        <dbReference type="EMBL" id="VVE58854.1"/>
    </source>
</evidence>
<comment type="subunit">
    <text evidence="8">Homotrimer.</text>
</comment>
<feature type="binding site" evidence="8">
    <location>
        <position position="50"/>
    </location>
    <ligand>
        <name>a divalent metal cation</name>
        <dbReference type="ChEBI" id="CHEBI:60240"/>
    </ligand>
</feature>
<dbReference type="EMBL" id="CABPRZ010000038">
    <property type="protein sequence ID" value="VVE58854.1"/>
    <property type="molecule type" value="Genomic_DNA"/>
</dbReference>
<evidence type="ECO:0000313" key="12">
    <source>
        <dbReference type="Proteomes" id="UP000414233"/>
    </source>
</evidence>
<dbReference type="GO" id="GO:0046872">
    <property type="term" value="F:metal ion binding"/>
    <property type="evidence" value="ECO:0007669"/>
    <property type="project" value="UniProtKB-KW"/>
</dbReference>
<feature type="binding site" evidence="8">
    <location>
        <position position="16"/>
    </location>
    <ligand>
        <name>a divalent metal cation</name>
        <dbReference type="ChEBI" id="CHEBI:60240"/>
    </ligand>
</feature>
<dbReference type="CDD" id="cd00554">
    <property type="entry name" value="MECDP_synthase"/>
    <property type="match status" value="1"/>
</dbReference>
<sequence>MTQTSLPNLRIGQGYDVHALVPGRPLVIGGVTIPFDRGLLGHSDADVLLHAITDAVLGAAALGDIGRHFPDTDARFLGADSVVLLKEAMRRVRAAGFEVVNLDCTVIAQAPKLASHIGAMVAAIAGALGVAAGQVNVKAKTNEKLGYLGRQEGIEAQAAVLLAGVTKG</sequence>
<feature type="binding site" evidence="8">
    <location>
        <position position="18"/>
    </location>
    <ligand>
        <name>a divalent metal cation</name>
        <dbReference type="ChEBI" id="CHEBI:60240"/>
    </ligand>
</feature>
<feature type="binding site" evidence="8">
    <location>
        <position position="150"/>
    </location>
    <ligand>
        <name>4-CDP-2-C-methyl-D-erythritol 2-phosphate</name>
        <dbReference type="ChEBI" id="CHEBI:57919"/>
    </ligand>
</feature>
<dbReference type="UniPathway" id="UPA00056">
    <property type="reaction ID" value="UER00095"/>
</dbReference>
<dbReference type="Gene3D" id="3.30.1330.50">
    <property type="entry name" value="2-C-methyl-D-erythritol 2,4-cyclodiphosphate synthase"/>
    <property type="match status" value="1"/>
</dbReference>
<evidence type="ECO:0000256" key="3">
    <source>
        <dbReference type="ARBA" id="ARBA00008480"/>
    </source>
</evidence>
<organism evidence="11 12">
    <name type="scientific">Pandoraea terrae</name>
    <dbReference type="NCBI Taxonomy" id="1537710"/>
    <lineage>
        <taxon>Bacteria</taxon>
        <taxon>Pseudomonadati</taxon>
        <taxon>Pseudomonadota</taxon>
        <taxon>Betaproteobacteria</taxon>
        <taxon>Burkholderiales</taxon>
        <taxon>Burkholderiaceae</taxon>
        <taxon>Pandoraea</taxon>
    </lineage>
</organism>
<dbReference type="NCBIfam" id="TIGR00151">
    <property type="entry name" value="ispF"/>
    <property type="match status" value="1"/>
</dbReference>
<accession>A0A5E4ZCP7</accession>
<dbReference type="GO" id="GO:0016779">
    <property type="term" value="F:nucleotidyltransferase activity"/>
    <property type="evidence" value="ECO:0007669"/>
    <property type="project" value="UniProtKB-KW"/>
</dbReference>
<dbReference type="InterPro" id="IPR036571">
    <property type="entry name" value="MECDP_synthase_sf"/>
</dbReference>
<feature type="binding site" evidence="8">
    <location>
        <begin position="64"/>
        <end position="66"/>
    </location>
    <ligand>
        <name>4-CDP-2-C-methyl-D-erythritol 2-phosphate</name>
        <dbReference type="ChEBI" id="CHEBI:57919"/>
    </ligand>
</feature>
<evidence type="ECO:0000256" key="5">
    <source>
        <dbReference type="ARBA" id="ARBA00022723"/>
    </source>
</evidence>
<dbReference type="GO" id="GO:0008685">
    <property type="term" value="F:2-C-methyl-D-erythritol 2,4-cyclodiphosphate synthase activity"/>
    <property type="evidence" value="ECO:0007669"/>
    <property type="project" value="UniProtKB-UniRule"/>
</dbReference>
<comment type="pathway">
    <text evidence="2 8">Isoprenoid biosynthesis; isopentenyl diphosphate biosynthesis via DXP pathway; isopentenyl diphosphate from 1-deoxy-D-xylulose 5-phosphate: step 4/6.</text>
</comment>
<comment type="similarity">
    <text evidence="3 8 9">Belongs to the IspF family.</text>
</comment>
<dbReference type="RefSeq" id="WP_150700042.1">
    <property type="nucleotide sequence ID" value="NZ_CABPRZ010000038.1"/>
</dbReference>
<dbReference type="AlphaFoldDB" id="A0A5E4ZCP7"/>
<name>A0A5E4ZCP7_9BURK</name>
<keyword evidence="5 8" id="KW-0479">Metal-binding</keyword>
<comment type="function">
    <text evidence="8">Involved in the biosynthesis of isopentenyl diphosphate (IPP) and dimethylallyl diphosphate (DMAPP), two major building blocks of isoprenoid compounds. Catalyzes the conversion of 4-diphosphocytidyl-2-C-methyl-D-erythritol 2-phosphate (CDP-ME2P) to 2-C-methyl-D-erythritol 2,4-cyclodiphosphate (ME-CPP) with a corresponding release of cytidine 5-monophosphate (CMP).</text>
</comment>
<comment type="catalytic activity">
    <reaction evidence="1 8 9">
        <text>4-CDP-2-C-methyl-D-erythritol 2-phosphate = 2-C-methyl-D-erythritol 2,4-cyclic diphosphate + CMP</text>
        <dbReference type="Rhea" id="RHEA:23864"/>
        <dbReference type="ChEBI" id="CHEBI:57919"/>
        <dbReference type="ChEBI" id="CHEBI:58483"/>
        <dbReference type="ChEBI" id="CHEBI:60377"/>
        <dbReference type="EC" id="4.6.1.12"/>
    </reaction>
</comment>
<dbReference type="FunFam" id="3.30.1330.50:FF:000001">
    <property type="entry name" value="2-C-methyl-D-erythritol 2,4-cyclodiphosphate synthase"/>
    <property type="match status" value="1"/>
</dbReference>
<feature type="binding site" evidence="8">
    <location>
        <begin position="16"/>
        <end position="18"/>
    </location>
    <ligand>
        <name>4-CDP-2-C-methyl-D-erythritol 2-phosphate</name>
        <dbReference type="ChEBI" id="CHEBI:57919"/>
    </ligand>
</feature>
<dbReference type="Pfam" id="PF02542">
    <property type="entry name" value="YgbB"/>
    <property type="match status" value="1"/>
</dbReference>
<dbReference type="SUPFAM" id="SSF69765">
    <property type="entry name" value="IpsF-like"/>
    <property type="match status" value="1"/>
</dbReference>
<evidence type="ECO:0000256" key="9">
    <source>
        <dbReference type="RuleBase" id="RU004395"/>
    </source>
</evidence>
<evidence type="ECO:0000256" key="7">
    <source>
        <dbReference type="ARBA" id="ARBA00023239"/>
    </source>
</evidence>
<dbReference type="EC" id="4.6.1.12" evidence="4 8"/>
<evidence type="ECO:0000256" key="4">
    <source>
        <dbReference type="ARBA" id="ARBA00012579"/>
    </source>
</evidence>
<evidence type="ECO:0000256" key="1">
    <source>
        <dbReference type="ARBA" id="ARBA00000200"/>
    </source>
</evidence>
<dbReference type="OrthoDB" id="9804336at2"/>
<keyword evidence="11" id="KW-0808">Transferase</keyword>
<protein>
    <recommendedName>
        <fullName evidence="4 8">2-C-methyl-D-erythritol 2,4-cyclodiphosphate synthase</fullName>
        <shortName evidence="8">MECDP-synthase</shortName>
        <shortName evidence="8">MECPP-synthase</shortName>
        <shortName evidence="8">MECPS</shortName>
        <ecNumber evidence="4 8">4.6.1.12</ecNumber>
    </recommendedName>
</protein>
<reference evidence="11 12" key="1">
    <citation type="submission" date="2019-08" db="EMBL/GenBank/DDBJ databases">
        <authorList>
            <person name="Peeters C."/>
        </authorList>
    </citation>
    <scope>NUCLEOTIDE SEQUENCE [LARGE SCALE GENOMIC DNA]</scope>
    <source>
        <strain evidence="11 12">LMG 30175</strain>
    </source>
</reference>
<dbReference type="InterPro" id="IPR020555">
    <property type="entry name" value="MECDP_synthase_CS"/>
</dbReference>
<feature type="binding site" evidence="8">
    <location>
        <begin position="69"/>
        <end position="73"/>
    </location>
    <ligand>
        <name>4-CDP-2-C-methyl-D-erythritol 2-phosphate</name>
        <dbReference type="ChEBI" id="CHEBI:57919"/>
    </ligand>
</feature>
<dbReference type="InterPro" id="IPR003526">
    <property type="entry name" value="MECDP_synthase"/>
</dbReference>
<feature type="site" description="Transition state stabilizer" evidence="8">
    <location>
        <position position="42"/>
    </location>
</feature>
<proteinExistence type="inferred from homology"/>
<dbReference type="PROSITE" id="PS01350">
    <property type="entry name" value="ISPF"/>
    <property type="match status" value="1"/>
</dbReference>
<dbReference type="HAMAP" id="MF_00107">
    <property type="entry name" value="IspF"/>
    <property type="match status" value="1"/>
</dbReference>
<keyword evidence="7 8" id="KW-0456">Lyase</keyword>
<dbReference type="PANTHER" id="PTHR43181:SF1">
    <property type="entry name" value="2-C-METHYL-D-ERYTHRITOL 2,4-CYCLODIPHOSPHATE SYNTHASE, CHLOROPLASTIC"/>
    <property type="match status" value="1"/>
</dbReference>
<feature type="binding site" evidence="8">
    <location>
        <begin position="42"/>
        <end position="43"/>
    </location>
    <ligand>
        <name>4-CDP-2-C-methyl-D-erythritol 2-phosphate</name>
        <dbReference type="ChEBI" id="CHEBI:57919"/>
    </ligand>
</feature>
<feature type="domain" description="2-C-methyl-D-erythritol 2,4-cyclodiphosphate synthase" evidence="10">
    <location>
        <begin position="9"/>
        <end position="162"/>
    </location>
</feature>
<dbReference type="GO" id="GO:0016114">
    <property type="term" value="P:terpenoid biosynthetic process"/>
    <property type="evidence" value="ECO:0007669"/>
    <property type="project" value="InterPro"/>
</dbReference>